<sequence>MTPAERQKLFRAERARQWKLGVDLKVRTRETVLSLLDAAATNIAARLAGEPSEWEAYRLPALQTEVRRQMSIFQAGAADALIGGLRDGWDLGQALIDAPLKAVDVDLASALPRLNSQVLLAMQSFATDRIADISTSIVNKVNGELAQVIIGTQTPFQAAGKVAAHLGKDSPSASRATTIVNDEVGRAYSLAGQERMVQAKTILPGLRKQWRRSGKREARVAHMMADGQVVKPDEPFLIAGFKLMCPRDPAAPIGQTINCGCTSLPIMKSWEVMNPTEKPFTDAELASSAVARRATEARAARAEAEIRDVLSGKDKPAGKAITVGVIAPQIQAALRQAGATLVTTQIAVGDRALLHMVRTAKQARGTAVPPDMIQRLPTILSAPRDVFLEQRKGGPQLLFTATVPGEQRVATFAVKIRDRDTRMQIHRHNYLATAALIDPATLADAKRFVRLK</sequence>
<reference evidence="1 2" key="1">
    <citation type="submission" date="2017-12" db="EMBL/GenBank/DDBJ databases">
        <title>Genomes of bacteria within cyanobacterial aggregates.</title>
        <authorList>
            <person name="Cai H."/>
        </authorList>
    </citation>
    <scope>NUCLEOTIDE SEQUENCE [LARGE SCALE GENOMIC DNA]</scope>
    <source>
        <strain evidence="1 2">TH16</strain>
    </source>
</reference>
<dbReference type="Pfam" id="PF04233">
    <property type="entry name" value="Phage_Mu_F"/>
    <property type="match status" value="1"/>
</dbReference>
<dbReference type="RefSeq" id="WP_102112852.1">
    <property type="nucleotide sequence ID" value="NZ_BMGN01000005.1"/>
</dbReference>
<protein>
    <submittedName>
        <fullName evidence="1">Uncharacterized protein</fullName>
    </submittedName>
</protein>
<dbReference type="Proteomes" id="UP000234752">
    <property type="component" value="Chromosome eg_1"/>
</dbReference>
<evidence type="ECO:0000313" key="2">
    <source>
        <dbReference type="Proteomes" id="UP000234752"/>
    </source>
</evidence>
<dbReference type="InterPro" id="IPR006528">
    <property type="entry name" value="Phage_head_morphogenesis_dom"/>
</dbReference>
<dbReference type="OrthoDB" id="952090at2"/>
<gene>
    <name evidence="1" type="ORF">C0V82_14135</name>
</gene>
<accession>A0A2K9NG76</accession>
<proteinExistence type="predicted"/>
<dbReference type="KEGG" id="ncb:C0V82_14135"/>
<dbReference type="AlphaFoldDB" id="A0A2K9NG76"/>
<organism evidence="1 2">
    <name type="scientific">Niveispirillum cyanobacteriorum</name>
    <dbReference type="NCBI Taxonomy" id="1612173"/>
    <lineage>
        <taxon>Bacteria</taxon>
        <taxon>Pseudomonadati</taxon>
        <taxon>Pseudomonadota</taxon>
        <taxon>Alphaproteobacteria</taxon>
        <taxon>Rhodospirillales</taxon>
        <taxon>Azospirillaceae</taxon>
        <taxon>Niveispirillum</taxon>
    </lineage>
</organism>
<dbReference type="EMBL" id="CP025611">
    <property type="protein sequence ID" value="AUN31245.1"/>
    <property type="molecule type" value="Genomic_DNA"/>
</dbReference>
<name>A0A2K9NG76_9PROT</name>
<keyword evidence="2" id="KW-1185">Reference proteome</keyword>
<evidence type="ECO:0000313" key="1">
    <source>
        <dbReference type="EMBL" id="AUN31245.1"/>
    </source>
</evidence>